<protein>
    <recommendedName>
        <fullName evidence="12">C4-dicarboxylate transporter</fullName>
    </recommendedName>
</protein>
<accession>A0A6I3S3C7</accession>
<comment type="catalytic activity">
    <reaction evidence="11">
        <text>fumarate(in) + succinate(out) = fumarate(out) + succinate(in)</text>
        <dbReference type="Rhea" id="RHEA:29323"/>
        <dbReference type="ChEBI" id="CHEBI:29806"/>
        <dbReference type="ChEBI" id="CHEBI:30031"/>
    </reaction>
    <physiologicalReaction direction="right-to-left" evidence="11">
        <dbReference type="Rhea" id="RHEA:29325"/>
    </physiologicalReaction>
</comment>
<evidence type="ECO:0000313" key="14">
    <source>
        <dbReference type="Proteomes" id="UP000462362"/>
    </source>
</evidence>
<proteinExistence type="inferred from homology"/>
<keyword evidence="8 12" id="KW-0472">Membrane</keyword>
<evidence type="ECO:0000256" key="2">
    <source>
        <dbReference type="ARBA" id="ARBA00006413"/>
    </source>
</evidence>
<evidence type="ECO:0000256" key="1">
    <source>
        <dbReference type="ARBA" id="ARBA00004429"/>
    </source>
</evidence>
<sequence length="453" mass="48468">MSIYFWFQFALLIAFLFISAPRGGMFLGLFSGIGLIVIMFGPKPWLGLPPGKPPVDVILTIIAVVAAGSTLQASGGLDCMLQIAEKILRKRPKVVTFLAPLCTFTLTILCGTGHTVYTLLPIIYDVAIKTGIRPERPMAASSIAAQMGVICSPVSVACVSMVALIAGHPMANGTEVGLVELCSLTIPAGLIGLLVMATYSNFRGKDLDKDPQFQALIADPEAKRYVYGDSMTLLGKKLPSRQWTAMWIFLAVVLVVALHGAFSELRPMVGKKPLSMTLVIQMFMLCAGALICMITKTPPKSVGGTSVFRSGMVAVVCVFGVAWLSDTIFKAHLNELKEVLVEYVKLYPWAYAVVLLLVSKLVNSQAAAIAIVVPVAISIGTPTGVVVGCCSACYGYYIIPTYPSDLASIEFDRSGTTHIGKFVINHSFILPGLIGVITATICGYFMAIARGWI</sequence>
<keyword evidence="3 12" id="KW-0813">Transport</keyword>
<dbReference type="NCBIfam" id="NF006927">
    <property type="entry name" value="PRK09412.1"/>
    <property type="match status" value="1"/>
</dbReference>
<dbReference type="PIRSF" id="PIRSF004539">
    <property type="entry name" value="C4-dicrbxl_trns"/>
    <property type="match status" value="1"/>
</dbReference>
<name>A0A6I3S3C7_9BURK</name>
<keyword evidence="7" id="KW-1133">Transmembrane helix</keyword>
<dbReference type="Proteomes" id="UP000462362">
    <property type="component" value="Unassembled WGS sequence"/>
</dbReference>
<evidence type="ECO:0000256" key="8">
    <source>
        <dbReference type="ARBA" id="ARBA00023136"/>
    </source>
</evidence>
<evidence type="ECO:0000256" key="10">
    <source>
        <dbReference type="ARBA" id="ARBA00034284"/>
    </source>
</evidence>
<dbReference type="PANTHER" id="PTHR36106:SF3">
    <property type="entry name" value="ANAEROBIC C4-DICARBOXYLATE TRANSPORTER DCUB"/>
    <property type="match status" value="1"/>
</dbReference>
<evidence type="ECO:0000256" key="3">
    <source>
        <dbReference type="ARBA" id="ARBA00022448"/>
    </source>
</evidence>
<evidence type="ECO:0000256" key="6">
    <source>
        <dbReference type="ARBA" id="ARBA00022692"/>
    </source>
</evidence>
<dbReference type="GO" id="GO:0015556">
    <property type="term" value="F:C4-dicarboxylate transmembrane transporter activity"/>
    <property type="evidence" value="ECO:0007669"/>
    <property type="project" value="InterPro"/>
</dbReference>
<evidence type="ECO:0000256" key="7">
    <source>
        <dbReference type="ARBA" id="ARBA00022989"/>
    </source>
</evidence>
<comment type="catalytic activity">
    <reaction evidence="10">
        <text>(S)-malate(in) + succinate(out) = (S)-malate(out) + succinate(in)</text>
        <dbReference type="Rhea" id="RHEA:29327"/>
        <dbReference type="ChEBI" id="CHEBI:15589"/>
        <dbReference type="ChEBI" id="CHEBI:30031"/>
    </reaction>
    <physiologicalReaction direction="right-to-left" evidence="10">
        <dbReference type="Rhea" id="RHEA:29329"/>
    </physiologicalReaction>
</comment>
<evidence type="ECO:0000256" key="12">
    <source>
        <dbReference type="PIRNR" id="PIRNR004539"/>
    </source>
</evidence>
<evidence type="ECO:0000256" key="4">
    <source>
        <dbReference type="ARBA" id="ARBA00022475"/>
    </source>
</evidence>
<dbReference type="NCBIfam" id="TIGR00770">
    <property type="entry name" value="Dcu"/>
    <property type="match status" value="1"/>
</dbReference>
<dbReference type="AlphaFoldDB" id="A0A6I3S3C7"/>
<evidence type="ECO:0000256" key="5">
    <source>
        <dbReference type="ARBA" id="ARBA00022519"/>
    </source>
</evidence>
<comment type="catalytic activity">
    <reaction evidence="9">
        <text>L-aspartate(in) + succinate(out) = L-aspartate(out) + succinate(in)</text>
        <dbReference type="Rhea" id="RHEA:29343"/>
        <dbReference type="ChEBI" id="CHEBI:29991"/>
        <dbReference type="ChEBI" id="CHEBI:30031"/>
    </reaction>
    <physiologicalReaction direction="right-to-left" evidence="9">
        <dbReference type="Rhea" id="RHEA:29345"/>
    </physiologicalReaction>
</comment>
<evidence type="ECO:0000313" key="13">
    <source>
        <dbReference type="EMBL" id="MTU43432.1"/>
    </source>
</evidence>
<dbReference type="EMBL" id="WNCL01000018">
    <property type="protein sequence ID" value="MTU43432.1"/>
    <property type="molecule type" value="Genomic_DNA"/>
</dbReference>
<keyword evidence="5 12" id="KW-0997">Cell inner membrane</keyword>
<dbReference type="InterPro" id="IPR004668">
    <property type="entry name" value="Anaer_Dcu_memb_transpt"/>
</dbReference>
<dbReference type="RefSeq" id="WP_155168227.1">
    <property type="nucleotide sequence ID" value="NZ_WNCA01000015.1"/>
</dbReference>
<dbReference type="GO" id="GO:0005886">
    <property type="term" value="C:plasma membrane"/>
    <property type="evidence" value="ECO:0007669"/>
    <property type="project" value="UniProtKB-SubCell"/>
</dbReference>
<dbReference type="NCBIfam" id="NF009136">
    <property type="entry name" value="PRK12489.1"/>
    <property type="match status" value="1"/>
</dbReference>
<comment type="caution">
    <text evidence="13">The sequence shown here is derived from an EMBL/GenBank/DDBJ whole genome shotgun (WGS) entry which is preliminary data.</text>
</comment>
<evidence type="ECO:0000256" key="11">
    <source>
        <dbReference type="ARBA" id="ARBA00034287"/>
    </source>
</evidence>
<reference evidence="13 14" key="1">
    <citation type="journal article" date="2019" name="Nat. Med.">
        <title>A library of human gut bacterial isolates paired with longitudinal multiomics data enables mechanistic microbiome research.</title>
        <authorList>
            <person name="Poyet M."/>
            <person name="Groussin M."/>
            <person name="Gibbons S.M."/>
            <person name="Avila-Pacheco J."/>
            <person name="Jiang X."/>
            <person name="Kearney S.M."/>
            <person name="Perrotta A.R."/>
            <person name="Berdy B."/>
            <person name="Zhao S."/>
            <person name="Lieberman T.D."/>
            <person name="Swanson P.K."/>
            <person name="Smith M."/>
            <person name="Roesemann S."/>
            <person name="Alexander J.E."/>
            <person name="Rich S.A."/>
            <person name="Livny J."/>
            <person name="Vlamakis H."/>
            <person name="Clish C."/>
            <person name="Bullock K."/>
            <person name="Deik A."/>
            <person name="Scott J."/>
            <person name="Pierce K.A."/>
            <person name="Xavier R.J."/>
            <person name="Alm E.J."/>
        </authorList>
    </citation>
    <scope>NUCLEOTIDE SEQUENCE [LARGE SCALE GENOMIC DNA]</scope>
    <source>
        <strain evidence="13 14">BIOML-A2</strain>
    </source>
</reference>
<comment type="subcellular location">
    <subcellularLocation>
        <location evidence="1 12">Cell inner membrane</location>
        <topology evidence="1 12">Multi-pass membrane protein</topology>
    </subcellularLocation>
</comment>
<evidence type="ECO:0000256" key="9">
    <source>
        <dbReference type="ARBA" id="ARBA00034237"/>
    </source>
</evidence>
<keyword evidence="6" id="KW-0812">Transmembrane</keyword>
<organism evidence="13 14">
    <name type="scientific">Parasutterella excrementihominis</name>
    <dbReference type="NCBI Taxonomy" id="487175"/>
    <lineage>
        <taxon>Bacteria</taxon>
        <taxon>Pseudomonadati</taxon>
        <taxon>Pseudomonadota</taxon>
        <taxon>Betaproteobacteria</taxon>
        <taxon>Burkholderiales</taxon>
        <taxon>Sutterellaceae</taxon>
        <taxon>Parasutterella</taxon>
    </lineage>
</organism>
<comment type="similarity">
    <text evidence="2 12">Belongs to the DcuA/DcuB transporter (TC 2.A.13.1) family.</text>
</comment>
<gene>
    <name evidence="13" type="ORF">GMD42_07315</name>
</gene>
<keyword evidence="4 12" id="KW-1003">Cell membrane</keyword>
<dbReference type="PANTHER" id="PTHR36106">
    <property type="entry name" value="ANAEROBIC C4-DICARBOXYLATE TRANSPORTER DCUB"/>
    <property type="match status" value="1"/>
</dbReference>
<dbReference type="Pfam" id="PF03605">
    <property type="entry name" value="DcuA_DcuB"/>
    <property type="match status" value="1"/>
</dbReference>
<comment type="function">
    <text evidence="12">Responsible for the transport of C4-dicarboxylates.</text>
</comment>